<name>A0AAV5S7Q9_9BILA</name>
<feature type="compositionally biased region" description="Basic and acidic residues" evidence="1">
    <location>
        <begin position="184"/>
        <end position="203"/>
    </location>
</feature>
<feature type="compositionally biased region" description="Basic and acidic residues" evidence="1">
    <location>
        <begin position="89"/>
        <end position="103"/>
    </location>
</feature>
<dbReference type="AlphaFoldDB" id="A0AAV5S7Q9"/>
<evidence type="ECO:0000313" key="2">
    <source>
        <dbReference type="EMBL" id="GMS78092.1"/>
    </source>
</evidence>
<protein>
    <submittedName>
        <fullName evidence="2">Uncharacterized protein</fullName>
    </submittedName>
</protein>
<feature type="non-terminal residue" evidence="2">
    <location>
        <position position="1"/>
    </location>
</feature>
<feature type="compositionally biased region" description="Basic and acidic residues" evidence="1">
    <location>
        <begin position="132"/>
        <end position="154"/>
    </location>
</feature>
<sequence length="203" mass="22768">FSTLRARKSNKDDLHQLAACRRAGDAHQRAETVVARAQAPAAQQHLQCGETRSPTGTRLPRAVYCVHRPALPAESPVHPRPCPRALLHPRCDQEEETDRRVDGDLPGDPGHLHQGRRHHHLSVRLRRIPDQRAEEEGRHCPAPQEHLHHCRADVRGPGSGGRHLPQVASRRVPRRSRTDCGSQSEEKGKPSDEHNSVVLKIDR</sequence>
<dbReference type="EMBL" id="BTSX01000001">
    <property type="protein sequence ID" value="GMS78092.1"/>
    <property type="molecule type" value="Genomic_DNA"/>
</dbReference>
<comment type="caution">
    <text evidence="2">The sequence shown here is derived from an EMBL/GenBank/DDBJ whole genome shotgun (WGS) entry which is preliminary data.</text>
</comment>
<organism evidence="2 3">
    <name type="scientific">Pristionchus entomophagus</name>
    <dbReference type="NCBI Taxonomy" id="358040"/>
    <lineage>
        <taxon>Eukaryota</taxon>
        <taxon>Metazoa</taxon>
        <taxon>Ecdysozoa</taxon>
        <taxon>Nematoda</taxon>
        <taxon>Chromadorea</taxon>
        <taxon>Rhabditida</taxon>
        <taxon>Rhabditina</taxon>
        <taxon>Diplogasteromorpha</taxon>
        <taxon>Diplogasteroidea</taxon>
        <taxon>Neodiplogasteridae</taxon>
        <taxon>Pristionchus</taxon>
    </lineage>
</organism>
<accession>A0AAV5S7Q9</accession>
<gene>
    <name evidence="2" type="ORF">PENTCL1PPCAC_267</name>
</gene>
<feature type="region of interest" description="Disordered" evidence="1">
    <location>
        <begin position="132"/>
        <end position="203"/>
    </location>
</feature>
<evidence type="ECO:0000256" key="1">
    <source>
        <dbReference type="SAM" id="MobiDB-lite"/>
    </source>
</evidence>
<evidence type="ECO:0000313" key="3">
    <source>
        <dbReference type="Proteomes" id="UP001432027"/>
    </source>
</evidence>
<dbReference type="Proteomes" id="UP001432027">
    <property type="component" value="Unassembled WGS sequence"/>
</dbReference>
<keyword evidence="3" id="KW-1185">Reference proteome</keyword>
<feature type="region of interest" description="Disordered" evidence="1">
    <location>
        <begin position="88"/>
        <end position="120"/>
    </location>
</feature>
<reference evidence="2" key="1">
    <citation type="submission" date="2023-10" db="EMBL/GenBank/DDBJ databases">
        <title>Genome assembly of Pristionchus species.</title>
        <authorList>
            <person name="Yoshida K."/>
            <person name="Sommer R.J."/>
        </authorList>
    </citation>
    <scope>NUCLEOTIDE SEQUENCE</scope>
    <source>
        <strain evidence="2">RS0144</strain>
    </source>
</reference>
<proteinExistence type="predicted"/>